<evidence type="ECO:0000313" key="4">
    <source>
        <dbReference type="Proteomes" id="UP001501822"/>
    </source>
</evidence>
<keyword evidence="2" id="KW-0732">Signal</keyword>
<feature type="compositionally biased region" description="Low complexity" evidence="1">
    <location>
        <begin position="49"/>
        <end position="61"/>
    </location>
</feature>
<proteinExistence type="predicted"/>
<sequence>MAGTSVRVSRTTITRLLLLAAVLPMAAGCAETRARPASGVTLGTSVASASLRTSPARSAPASPRPPDPFETGDRSFSLPMRVIRSGDGTLVFVPVRVNGMGPYDFVLDTGSSNSSVDRSLVRRLRLPRTGQEHRVQGVTGSGVVPIVKVRRWTIGGVPLRATSLAVVDLGMGVAGLLGSDELRHFSSVTLDFQHDRVNFRR</sequence>
<reference evidence="3 4" key="1">
    <citation type="journal article" date="2019" name="Int. J. Syst. Evol. Microbiol.">
        <title>The Global Catalogue of Microorganisms (GCM) 10K type strain sequencing project: providing services to taxonomists for standard genome sequencing and annotation.</title>
        <authorList>
            <consortium name="The Broad Institute Genomics Platform"/>
            <consortium name="The Broad Institute Genome Sequencing Center for Infectious Disease"/>
            <person name="Wu L."/>
            <person name="Ma J."/>
        </authorList>
    </citation>
    <scope>NUCLEOTIDE SEQUENCE [LARGE SCALE GENOMIC DNA]</scope>
    <source>
        <strain evidence="3 4">JCM 3146</strain>
    </source>
</reference>
<evidence type="ECO:0000256" key="2">
    <source>
        <dbReference type="SAM" id="SignalP"/>
    </source>
</evidence>
<evidence type="ECO:0000256" key="1">
    <source>
        <dbReference type="SAM" id="MobiDB-lite"/>
    </source>
</evidence>
<dbReference type="EMBL" id="BAAABM010000049">
    <property type="protein sequence ID" value="GAA0357820.1"/>
    <property type="molecule type" value="Genomic_DNA"/>
</dbReference>
<keyword evidence="4" id="KW-1185">Reference proteome</keyword>
<evidence type="ECO:0000313" key="3">
    <source>
        <dbReference type="EMBL" id="GAA0357820.1"/>
    </source>
</evidence>
<feature type="signal peptide" evidence="2">
    <location>
        <begin position="1"/>
        <end position="26"/>
    </location>
</feature>
<evidence type="ECO:0008006" key="5">
    <source>
        <dbReference type="Google" id="ProtNLM"/>
    </source>
</evidence>
<name>A0ABN0X8E9_9ACTN</name>
<protein>
    <recommendedName>
        <fullName evidence="5">Peptidase A2 domain-containing protein</fullName>
    </recommendedName>
</protein>
<feature type="region of interest" description="Disordered" evidence="1">
    <location>
        <begin position="49"/>
        <end position="74"/>
    </location>
</feature>
<accession>A0ABN0X8E9</accession>
<comment type="caution">
    <text evidence="3">The sequence shown here is derived from an EMBL/GenBank/DDBJ whole genome shotgun (WGS) entry which is preliminary data.</text>
</comment>
<dbReference type="PROSITE" id="PS51257">
    <property type="entry name" value="PROKAR_LIPOPROTEIN"/>
    <property type="match status" value="1"/>
</dbReference>
<dbReference type="Pfam" id="PF13650">
    <property type="entry name" value="Asp_protease_2"/>
    <property type="match status" value="1"/>
</dbReference>
<feature type="chain" id="PRO_5045711493" description="Peptidase A2 domain-containing protein" evidence="2">
    <location>
        <begin position="27"/>
        <end position="201"/>
    </location>
</feature>
<organism evidence="3 4">
    <name type="scientific">Actinoallomurus spadix</name>
    <dbReference type="NCBI Taxonomy" id="79912"/>
    <lineage>
        <taxon>Bacteria</taxon>
        <taxon>Bacillati</taxon>
        <taxon>Actinomycetota</taxon>
        <taxon>Actinomycetes</taxon>
        <taxon>Streptosporangiales</taxon>
        <taxon>Thermomonosporaceae</taxon>
        <taxon>Actinoallomurus</taxon>
    </lineage>
</organism>
<dbReference type="Proteomes" id="UP001501822">
    <property type="component" value="Unassembled WGS sequence"/>
</dbReference>
<dbReference type="CDD" id="cd05483">
    <property type="entry name" value="retropepsin_like_bacteria"/>
    <property type="match status" value="1"/>
</dbReference>
<dbReference type="Gene3D" id="2.40.70.10">
    <property type="entry name" value="Acid Proteases"/>
    <property type="match status" value="1"/>
</dbReference>
<gene>
    <name evidence="3" type="ORF">GCM10010151_54360</name>
</gene>
<dbReference type="InterPro" id="IPR034122">
    <property type="entry name" value="Retropepsin-like_bacterial"/>
</dbReference>
<dbReference type="InterPro" id="IPR021109">
    <property type="entry name" value="Peptidase_aspartic_dom_sf"/>
</dbReference>
<dbReference type="SUPFAM" id="SSF50630">
    <property type="entry name" value="Acid proteases"/>
    <property type="match status" value="1"/>
</dbReference>